<evidence type="ECO:0000256" key="8">
    <source>
        <dbReference type="ARBA" id="ARBA00022840"/>
    </source>
</evidence>
<feature type="domain" description="7,8-dihydro-6-hydroxymethylpterin-pyrophosphokinase" evidence="13">
    <location>
        <begin position="92"/>
        <end position="103"/>
    </location>
</feature>
<keyword evidence="8" id="KW-0067">ATP-binding</keyword>
<dbReference type="GO" id="GO:0005524">
    <property type="term" value="F:ATP binding"/>
    <property type="evidence" value="ECO:0007669"/>
    <property type="project" value="UniProtKB-KW"/>
</dbReference>
<evidence type="ECO:0000256" key="4">
    <source>
        <dbReference type="ARBA" id="ARBA00016218"/>
    </source>
</evidence>
<evidence type="ECO:0000256" key="3">
    <source>
        <dbReference type="ARBA" id="ARBA00013253"/>
    </source>
</evidence>
<evidence type="ECO:0000313" key="15">
    <source>
        <dbReference type="Proteomes" id="UP000275281"/>
    </source>
</evidence>
<protein>
    <recommendedName>
        <fullName evidence="4">2-amino-4-hydroxy-6-hydroxymethyldihydropteridine pyrophosphokinase</fullName>
        <ecNumber evidence="3">2.7.6.3</ecNumber>
    </recommendedName>
    <alternativeName>
        <fullName evidence="11">6-hydroxymethyl-7,8-dihydropterin pyrophosphokinase</fullName>
    </alternativeName>
    <alternativeName>
        <fullName evidence="12">7,8-dihydro-6-hydroxymethylpterin-pyrophosphokinase</fullName>
    </alternativeName>
</protein>
<dbReference type="SUPFAM" id="SSF55083">
    <property type="entry name" value="6-hydroxymethyl-7,8-dihydropterin pyrophosphokinase, HPPK"/>
    <property type="match status" value="1"/>
</dbReference>
<keyword evidence="5 14" id="KW-0808">Transferase</keyword>
<dbReference type="GO" id="GO:0016301">
    <property type="term" value="F:kinase activity"/>
    <property type="evidence" value="ECO:0007669"/>
    <property type="project" value="UniProtKB-KW"/>
</dbReference>
<dbReference type="EC" id="2.7.6.3" evidence="3"/>
<dbReference type="NCBIfam" id="TIGR01498">
    <property type="entry name" value="folK"/>
    <property type="match status" value="1"/>
</dbReference>
<evidence type="ECO:0000256" key="11">
    <source>
        <dbReference type="ARBA" id="ARBA00029766"/>
    </source>
</evidence>
<comment type="pathway">
    <text evidence="1">Cofactor biosynthesis; tetrahydrofolate biosynthesis; 2-amino-4-hydroxy-6-hydroxymethyl-7,8-dihydropteridine diphosphate from 7,8-dihydroneopterin triphosphate: step 4/4.</text>
</comment>
<keyword evidence="6" id="KW-0547">Nucleotide-binding</keyword>
<dbReference type="PANTHER" id="PTHR43071">
    <property type="entry name" value="2-AMINO-4-HYDROXY-6-HYDROXYMETHYLDIHYDROPTERIDINE PYROPHOSPHOKINASE"/>
    <property type="match status" value="1"/>
</dbReference>
<comment type="function">
    <text evidence="10">Catalyzes the transfer of pyrophosphate from adenosine triphosphate (ATP) to 6-hydroxymethyl-7,8-dihydropterin, an enzymatic step in folate biosynthesis pathway.</text>
</comment>
<evidence type="ECO:0000256" key="12">
    <source>
        <dbReference type="ARBA" id="ARBA00033413"/>
    </source>
</evidence>
<dbReference type="Gene3D" id="3.30.70.560">
    <property type="entry name" value="7,8-Dihydro-6-hydroxymethylpterin-pyrophosphokinase HPPK"/>
    <property type="match status" value="1"/>
</dbReference>
<evidence type="ECO:0000256" key="5">
    <source>
        <dbReference type="ARBA" id="ARBA00022679"/>
    </source>
</evidence>
<keyword evidence="15" id="KW-1185">Reference proteome</keyword>
<dbReference type="UniPathway" id="UPA00077">
    <property type="reaction ID" value="UER00155"/>
</dbReference>
<keyword evidence="7 14" id="KW-0418">Kinase</keyword>
<dbReference type="InterPro" id="IPR000550">
    <property type="entry name" value="Hppk"/>
</dbReference>
<dbReference type="CDD" id="cd00483">
    <property type="entry name" value="HPPK"/>
    <property type="match status" value="1"/>
</dbReference>
<keyword evidence="9" id="KW-0289">Folate biosynthesis</keyword>
<reference evidence="14 15" key="1">
    <citation type="submission" date="2018-11" db="EMBL/GenBank/DDBJ databases">
        <authorList>
            <person name="Ye M.-Q."/>
            <person name="Du Z.-J."/>
        </authorList>
    </citation>
    <scope>NUCLEOTIDE SEQUENCE [LARGE SCALE GENOMIC DNA]</scope>
    <source>
        <strain evidence="14 15">U0105</strain>
    </source>
</reference>
<sequence>MMHEHVFLGLGSNMGNSVRTLQEAVDSLTADEQTHLVALSSFYQSAPMGPQDQPDYINAVCQISTTHSPEALLSLCQRIENQYGRERHPDERWGPRTLDVDILLFGEEAVNTPDLTIPHAGLADREFVLVPLFELVPSLIMPNGQPLAKWVSACSLDGLRRLR</sequence>
<evidence type="ECO:0000256" key="6">
    <source>
        <dbReference type="ARBA" id="ARBA00022741"/>
    </source>
</evidence>
<name>A0A3N5XVT3_9ALTE</name>
<proteinExistence type="inferred from homology"/>
<dbReference type="GO" id="GO:0046654">
    <property type="term" value="P:tetrahydrofolate biosynthetic process"/>
    <property type="evidence" value="ECO:0007669"/>
    <property type="project" value="UniProtKB-UniPathway"/>
</dbReference>
<gene>
    <name evidence="14" type="primary">folK</name>
    <name evidence="14" type="ORF">DRW07_18105</name>
</gene>
<dbReference type="Pfam" id="PF01288">
    <property type="entry name" value="HPPK"/>
    <property type="match status" value="1"/>
</dbReference>
<evidence type="ECO:0000256" key="2">
    <source>
        <dbReference type="ARBA" id="ARBA00005810"/>
    </source>
</evidence>
<dbReference type="RefSeq" id="WP_124029359.1">
    <property type="nucleotide sequence ID" value="NZ_JBHRSN010000012.1"/>
</dbReference>
<dbReference type="OrthoDB" id="9808041at2"/>
<dbReference type="Proteomes" id="UP000275281">
    <property type="component" value="Unassembled WGS sequence"/>
</dbReference>
<evidence type="ECO:0000256" key="9">
    <source>
        <dbReference type="ARBA" id="ARBA00022909"/>
    </source>
</evidence>
<dbReference type="GO" id="GO:0003848">
    <property type="term" value="F:2-amino-4-hydroxy-6-hydroxymethyldihydropteridine diphosphokinase activity"/>
    <property type="evidence" value="ECO:0007669"/>
    <property type="project" value="UniProtKB-EC"/>
</dbReference>
<evidence type="ECO:0000256" key="7">
    <source>
        <dbReference type="ARBA" id="ARBA00022777"/>
    </source>
</evidence>
<accession>A0A3N5XVT3</accession>
<evidence type="ECO:0000259" key="13">
    <source>
        <dbReference type="PROSITE" id="PS00794"/>
    </source>
</evidence>
<dbReference type="GO" id="GO:0046656">
    <property type="term" value="P:folic acid biosynthetic process"/>
    <property type="evidence" value="ECO:0007669"/>
    <property type="project" value="UniProtKB-KW"/>
</dbReference>
<evidence type="ECO:0000313" key="14">
    <source>
        <dbReference type="EMBL" id="RPJ64837.1"/>
    </source>
</evidence>
<organism evidence="14 15">
    <name type="scientific">Alteromonas sediminis</name>
    <dbReference type="NCBI Taxonomy" id="2259342"/>
    <lineage>
        <taxon>Bacteria</taxon>
        <taxon>Pseudomonadati</taxon>
        <taxon>Pseudomonadota</taxon>
        <taxon>Gammaproteobacteria</taxon>
        <taxon>Alteromonadales</taxon>
        <taxon>Alteromonadaceae</taxon>
        <taxon>Alteromonas/Salinimonas group</taxon>
        <taxon>Alteromonas</taxon>
    </lineage>
</organism>
<evidence type="ECO:0000256" key="10">
    <source>
        <dbReference type="ARBA" id="ARBA00029409"/>
    </source>
</evidence>
<dbReference type="AlphaFoldDB" id="A0A3N5XVT3"/>
<comment type="similarity">
    <text evidence="2">Belongs to the HPPK family.</text>
</comment>
<dbReference type="EMBL" id="RPOK01000007">
    <property type="protein sequence ID" value="RPJ64837.1"/>
    <property type="molecule type" value="Genomic_DNA"/>
</dbReference>
<dbReference type="PROSITE" id="PS00794">
    <property type="entry name" value="HPPK"/>
    <property type="match status" value="1"/>
</dbReference>
<dbReference type="InterPro" id="IPR035907">
    <property type="entry name" value="Hppk_sf"/>
</dbReference>
<dbReference type="PANTHER" id="PTHR43071:SF1">
    <property type="entry name" value="2-AMINO-4-HYDROXY-6-HYDROXYMETHYLDIHYDROPTERIDINE PYROPHOSPHOKINASE"/>
    <property type="match status" value="1"/>
</dbReference>
<comment type="caution">
    <text evidence="14">The sequence shown here is derived from an EMBL/GenBank/DDBJ whole genome shotgun (WGS) entry which is preliminary data.</text>
</comment>
<evidence type="ECO:0000256" key="1">
    <source>
        <dbReference type="ARBA" id="ARBA00005051"/>
    </source>
</evidence>